<dbReference type="KEGG" id="fme:FOMMEDRAFT_171597"/>
<evidence type="ECO:0000313" key="3">
    <source>
        <dbReference type="Proteomes" id="UP000053630"/>
    </source>
</evidence>
<name>R7SJ79_FOMME</name>
<feature type="region of interest" description="Disordered" evidence="1">
    <location>
        <begin position="218"/>
        <end position="276"/>
    </location>
</feature>
<reference evidence="3" key="1">
    <citation type="journal article" date="2012" name="Science">
        <title>The Paleozoic origin of enzymatic lignin decomposition reconstructed from 31 fungal genomes.</title>
        <authorList>
            <person name="Floudas D."/>
            <person name="Binder M."/>
            <person name="Riley R."/>
            <person name="Barry K."/>
            <person name="Blanchette R.A."/>
            <person name="Henrissat B."/>
            <person name="Martinez A.T."/>
            <person name="Otillar R."/>
            <person name="Spatafora J.W."/>
            <person name="Yadav J.S."/>
            <person name="Aerts A."/>
            <person name="Benoit I."/>
            <person name="Boyd A."/>
            <person name="Carlson A."/>
            <person name="Copeland A."/>
            <person name="Coutinho P.M."/>
            <person name="de Vries R.P."/>
            <person name="Ferreira P."/>
            <person name="Findley K."/>
            <person name="Foster B."/>
            <person name="Gaskell J."/>
            <person name="Glotzer D."/>
            <person name="Gorecki P."/>
            <person name="Heitman J."/>
            <person name="Hesse C."/>
            <person name="Hori C."/>
            <person name="Igarashi K."/>
            <person name="Jurgens J.A."/>
            <person name="Kallen N."/>
            <person name="Kersten P."/>
            <person name="Kohler A."/>
            <person name="Kuees U."/>
            <person name="Kumar T.K.A."/>
            <person name="Kuo A."/>
            <person name="LaButti K."/>
            <person name="Larrondo L.F."/>
            <person name="Lindquist E."/>
            <person name="Ling A."/>
            <person name="Lombard V."/>
            <person name="Lucas S."/>
            <person name="Lundell T."/>
            <person name="Martin R."/>
            <person name="McLaughlin D.J."/>
            <person name="Morgenstern I."/>
            <person name="Morin E."/>
            <person name="Murat C."/>
            <person name="Nagy L.G."/>
            <person name="Nolan M."/>
            <person name="Ohm R.A."/>
            <person name="Patyshakuliyeva A."/>
            <person name="Rokas A."/>
            <person name="Ruiz-Duenas F.J."/>
            <person name="Sabat G."/>
            <person name="Salamov A."/>
            <person name="Samejima M."/>
            <person name="Schmutz J."/>
            <person name="Slot J.C."/>
            <person name="St John F."/>
            <person name="Stenlid J."/>
            <person name="Sun H."/>
            <person name="Sun S."/>
            <person name="Syed K."/>
            <person name="Tsang A."/>
            <person name="Wiebenga A."/>
            <person name="Young D."/>
            <person name="Pisabarro A."/>
            <person name="Eastwood D.C."/>
            <person name="Martin F."/>
            <person name="Cullen D."/>
            <person name="Grigoriev I.V."/>
            <person name="Hibbett D.S."/>
        </authorList>
    </citation>
    <scope>NUCLEOTIDE SEQUENCE [LARGE SCALE GENOMIC DNA]</scope>
    <source>
        <strain evidence="3">MF3/22</strain>
    </source>
</reference>
<dbReference type="EMBL" id="JH717986">
    <property type="protein sequence ID" value="EJC97669.1"/>
    <property type="molecule type" value="Genomic_DNA"/>
</dbReference>
<evidence type="ECO:0000256" key="1">
    <source>
        <dbReference type="SAM" id="MobiDB-lite"/>
    </source>
</evidence>
<dbReference type="RefSeq" id="XP_007272086.1">
    <property type="nucleotide sequence ID" value="XM_007272024.1"/>
</dbReference>
<gene>
    <name evidence="2" type="ORF">FOMMEDRAFT_171597</name>
</gene>
<dbReference type="GeneID" id="18677353"/>
<protein>
    <submittedName>
        <fullName evidence="2">Uncharacterized protein</fullName>
    </submittedName>
</protein>
<dbReference type="OrthoDB" id="10653083at2759"/>
<feature type="region of interest" description="Disordered" evidence="1">
    <location>
        <begin position="174"/>
        <end position="201"/>
    </location>
</feature>
<dbReference type="Proteomes" id="UP000053630">
    <property type="component" value="Unassembled WGS sequence"/>
</dbReference>
<feature type="compositionally biased region" description="Basic and acidic residues" evidence="1">
    <location>
        <begin position="390"/>
        <end position="409"/>
    </location>
</feature>
<feature type="region of interest" description="Disordered" evidence="1">
    <location>
        <begin position="340"/>
        <end position="428"/>
    </location>
</feature>
<dbReference type="AlphaFoldDB" id="R7SJ79"/>
<evidence type="ECO:0000313" key="2">
    <source>
        <dbReference type="EMBL" id="EJC97669.1"/>
    </source>
</evidence>
<keyword evidence="3" id="KW-1185">Reference proteome</keyword>
<proteinExistence type="predicted"/>
<sequence length="443" mass="48530">MLLCFRPYARIDASAQTAMALMYMKPAPHYSNVVWWYEASPTTPSREVQPVLSDPEIVTEGVSSSKQMPGPDAHKCSTSINPLPPSASSPSAVVAPSPASLHDIQFPLISSVRQAIDRTPAFPKGLESKDSSDPVLLNFACMPLTLLPTVSLSSAQEFLTFEVTCTGRPSLRPALSSQDSFASSHSGSSNTSATPRRSRPTLSPEALLVHAFGPSALSRFSPPIGNEGQTSQSSSSSSRDSSKSRRRKHSINTSSLPPQPPPGTFRSTPKPVKIPSNQLSLSELNPFQMHGGDSMEELRGDMSSRECERSSIREPLMSPVKWREKVEGRVQRRKLLRLRDPPGEAGKMPLDIDCRPMEGSMNLAPATEMPNTRKSKSKKRDSTSPVLSKEVAEIVKQEAERLLVEEKKGTSRPSSRQRPIMETNDLDDLIKQCDKIRLQETSD</sequence>
<organism evidence="2 3">
    <name type="scientific">Fomitiporia mediterranea (strain MF3/22)</name>
    <name type="common">Grapevine white-rot fungus</name>
    <dbReference type="NCBI Taxonomy" id="694068"/>
    <lineage>
        <taxon>Eukaryota</taxon>
        <taxon>Fungi</taxon>
        <taxon>Dikarya</taxon>
        <taxon>Basidiomycota</taxon>
        <taxon>Agaricomycotina</taxon>
        <taxon>Agaricomycetes</taxon>
        <taxon>Hymenochaetales</taxon>
        <taxon>Hymenochaetaceae</taxon>
        <taxon>Fomitiporia</taxon>
    </lineage>
</organism>
<feature type="compositionally biased region" description="Low complexity" evidence="1">
    <location>
        <begin position="176"/>
        <end position="192"/>
    </location>
</feature>
<accession>R7SJ79</accession>